<protein>
    <submittedName>
        <fullName evidence="3">Uncharacterized protein</fullName>
    </submittedName>
</protein>
<evidence type="ECO:0000313" key="3">
    <source>
        <dbReference type="EMBL" id="CAI3987424.1"/>
    </source>
</evidence>
<reference evidence="4 5" key="2">
    <citation type="submission" date="2024-05" db="EMBL/GenBank/DDBJ databases">
        <authorList>
            <person name="Chen Y."/>
            <person name="Shah S."/>
            <person name="Dougan E. K."/>
            <person name="Thang M."/>
            <person name="Chan C."/>
        </authorList>
    </citation>
    <scope>NUCLEOTIDE SEQUENCE [LARGE SCALE GENOMIC DNA]</scope>
</reference>
<feature type="compositionally biased region" description="Basic residues" evidence="2">
    <location>
        <begin position="921"/>
        <end position="934"/>
    </location>
</feature>
<comment type="caution">
    <text evidence="3">The sequence shown here is derived from an EMBL/GenBank/DDBJ whole genome shotgun (WGS) entry which is preliminary data.</text>
</comment>
<feature type="region of interest" description="Disordered" evidence="2">
    <location>
        <begin position="594"/>
        <end position="650"/>
    </location>
</feature>
<evidence type="ECO:0000256" key="2">
    <source>
        <dbReference type="SAM" id="MobiDB-lite"/>
    </source>
</evidence>
<gene>
    <name evidence="3" type="ORF">C1SCF055_LOCUS14695</name>
</gene>
<feature type="coiled-coil region" evidence="1">
    <location>
        <begin position="510"/>
        <end position="544"/>
    </location>
</feature>
<feature type="compositionally biased region" description="Low complexity" evidence="2">
    <location>
        <begin position="639"/>
        <end position="650"/>
    </location>
</feature>
<dbReference type="Proteomes" id="UP001152797">
    <property type="component" value="Unassembled WGS sequence"/>
</dbReference>
<feature type="compositionally biased region" description="Acidic residues" evidence="2">
    <location>
        <begin position="402"/>
        <end position="419"/>
    </location>
</feature>
<sequence length="934" mass="101069">MVRHSVRVRLQPRSSVDGPIAAPSPVHGRPVQRSIRLPAMFVHADLRSLLPQPFLPVAVFIAQIEYSFSIVAAMLHAVRTEEDVDKLAFVWVVIMMCYHANMADVPEARCVGLAPNLASWFPLRFGSGMFFFLGRQCGDIHAESSNTTWRLLQTFGESWKSIAEPQHIALSPHLCSGRNMVCRAAILFPTSMVSTLGGYGAHDACMEGGVVEPALRLAEPESCIGLVARKRHRGWSNSREIYALDRGRLHRELSYSFWTESAKSPAPPDCFEFRPAEDSLPSAQHGRLGSAQVVDMAAKPATVVLQQQREQISAQLAELSIEDLQKLLEVEWLEAKEESAHAPAVEPLAAPKVELGRAGDGSAESSSSQPCFPADSFPATEIATQKSLAQLEASSLPAAEAGSDEDPTVLDVSSDESDSETGRIRRAATLQLGQTDDDLPERSSRPVLTAAERAEIATWPDSHPREDTFGFSQVSTPEIATPASAAALVPEQKAMMTAVKAQPPKPPATIPAHDLEIEEMQKKYADLQAQLALVQAALQKKENQSIPCHSPPVQKPVFTPEASSTSIPKMAPATRTPAERLPKAVAAVPLAAGKAPEPKAAASSPVSTPASIPARSIEVSTPPPVAAAAHPPPTPPTAPASTPSAPGSLGAGAVELSEKELDEFYSLDSEDGIAEFQAQLVKIKEVSRAREEEVEGGWYTEERMEKDLGYSKAFRYDSNQSEYFVQTSDTVKVKRADLDKWMQASDAGDEGMPDKLDHMKLMDGVPSQPLPDGAIGSVPLDSMAEIKENLKQFTEATHCKASQVVTWIQNVEVSATDRSNKFVADMKQLLDALEPAFLKLAECQHALDTKGSERSSQKQRQPPVTRTLLALCVKILAAEHRYKLLAGELKKPLNKRPREEGHQALPPAPEASPGDEGNAPKKPRSKAKAKSKPS</sequence>
<feature type="region of interest" description="Disordered" evidence="2">
    <location>
        <begin position="356"/>
        <end position="376"/>
    </location>
</feature>
<dbReference type="EMBL" id="CAMXCT010001166">
    <property type="protein sequence ID" value="CAI3987424.1"/>
    <property type="molecule type" value="Genomic_DNA"/>
</dbReference>
<dbReference type="EMBL" id="CAMXCT020001166">
    <property type="protein sequence ID" value="CAL1140799.1"/>
    <property type="molecule type" value="Genomic_DNA"/>
</dbReference>
<keyword evidence="1" id="KW-0175">Coiled coil</keyword>
<evidence type="ECO:0000256" key="1">
    <source>
        <dbReference type="SAM" id="Coils"/>
    </source>
</evidence>
<feature type="compositionally biased region" description="Pro residues" evidence="2">
    <location>
        <begin position="621"/>
        <end position="638"/>
    </location>
</feature>
<dbReference type="AlphaFoldDB" id="A0A9P1FS16"/>
<reference evidence="3" key="1">
    <citation type="submission" date="2022-10" db="EMBL/GenBank/DDBJ databases">
        <authorList>
            <person name="Chen Y."/>
            <person name="Dougan E. K."/>
            <person name="Chan C."/>
            <person name="Rhodes N."/>
            <person name="Thang M."/>
        </authorList>
    </citation>
    <scope>NUCLEOTIDE SEQUENCE</scope>
</reference>
<feature type="compositionally biased region" description="Basic and acidic residues" evidence="2">
    <location>
        <begin position="889"/>
        <end position="902"/>
    </location>
</feature>
<feature type="region of interest" description="Disordered" evidence="2">
    <location>
        <begin position="889"/>
        <end position="934"/>
    </location>
</feature>
<dbReference type="EMBL" id="CAMXCT030001166">
    <property type="protein sequence ID" value="CAL4774736.1"/>
    <property type="molecule type" value="Genomic_DNA"/>
</dbReference>
<feature type="compositionally biased region" description="Low complexity" evidence="2">
    <location>
        <begin position="594"/>
        <end position="614"/>
    </location>
</feature>
<organism evidence="3">
    <name type="scientific">Cladocopium goreaui</name>
    <dbReference type="NCBI Taxonomy" id="2562237"/>
    <lineage>
        <taxon>Eukaryota</taxon>
        <taxon>Sar</taxon>
        <taxon>Alveolata</taxon>
        <taxon>Dinophyceae</taxon>
        <taxon>Suessiales</taxon>
        <taxon>Symbiodiniaceae</taxon>
        <taxon>Cladocopium</taxon>
    </lineage>
</organism>
<accession>A0A9P1FS16</accession>
<keyword evidence="5" id="KW-1185">Reference proteome</keyword>
<proteinExistence type="predicted"/>
<name>A0A9P1FS16_9DINO</name>
<evidence type="ECO:0000313" key="5">
    <source>
        <dbReference type="Proteomes" id="UP001152797"/>
    </source>
</evidence>
<evidence type="ECO:0000313" key="4">
    <source>
        <dbReference type="EMBL" id="CAL4774736.1"/>
    </source>
</evidence>
<feature type="region of interest" description="Disordered" evidence="2">
    <location>
        <begin position="393"/>
        <end position="423"/>
    </location>
</feature>
<feature type="region of interest" description="Disordered" evidence="2">
    <location>
        <begin position="545"/>
        <end position="579"/>
    </location>
</feature>